<organism evidence="2 3">
    <name type="scientific">Drosophila pseudoobscura pseudoobscura</name>
    <name type="common">Fruit fly</name>
    <dbReference type="NCBI Taxonomy" id="46245"/>
    <lineage>
        <taxon>Eukaryota</taxon>
        <taxon>Metazoa</taxon>
        <taxon>Ecdysozoa</taxon>
        <taxon>Arthropoda</taxon>
        <taxon>Hexapoda</taxon>
        <taxon>Insecta</taxon>
        <taxon>Pterygota</taxon>
        <taxon>Neoptera</taxon>
        <taxon>Endopterygota</taxon>
        <taxon>Diptera</taxon>
        <taxon>Brachycera</taxon>
        <taxon>Muscomorpha</taxon>
        <taxon>Ephydroidea</taxon>
        <taxon>Drosophilidae</taxon>
        <taxon>Drosophila</taxon>
        <taxon>Sophophora</taxon>
    </lineage>
</organism>
<dbReference type="RefSeq" id="XP_001353810.2">
    <property type="nucleotide sequence ID" value="XM_001353774.4"/>
</dbReference>
<name>A0A6I8UDT1_DROPS</name>
<sequence>MDLWKGLWRQCVNFFSYNYPCIAVYTSAGAVVTAYLHYHLRIHSLDLMYWKNVAESFSKEIDTFQLGMICIIFAINGVYVFVLLTVYLCPALERDDVDMTLLEIKDRYARYILLRLIARLDRIQGGLSNRRQSLCLQDYTRAHSSMAKAVAVFRKDARKLILPSESEIMLPIEDIYHVAEEDERQLRRAGYYKLGIDISDETVKKLYNPK</sequence>
<gene>
    <name evidence="3" type="primary">LOC4813156</name>
</gene>
<feature type="transmembrane region" description="Helical" evidence="1">
    <location>
        <begin position="17"/>
        <end position="38"/>
    </location>
</feature>
<dbReference type="InParanoid" id="A0A6I8UDT1"/>
<protein>
    <submittedName>
        <fullName evidence="3">Uncharacterized protein</fullName>
    </submittedName>
</protein>
<keyword evidence="2" id="KW-1185">Reference proteome</keyword>
<evidence type="ECO:0000313" key="3">
    <source>
        <dbReference type="RefSeq" id="XP_001353810.2"/>
    </source>
</evidence>
<proteinExistence type="predicted"/>
<keyword evidence="1" id="KW-0812">Transmembrane</keyword>
<keyword evidence="1" id="KW-1133">Transmembrane helix</keyword>
<feature type="transmembrane region" description="Helical" evidence="1">
    <location>
        <begin position="66"/>
        <end position="88"/>
    </location>
</feature>
<keyword evidence="1" id="KW-0472">Membrane</keyword>
<evidence type="ECO:0000313" key="2">
    <source>
        <dbReference type="Proteomes" id="UP000001819"/>
    </source>
</evidence>
<dbReference type="Pfam" id="PF15883">
    <property type="entry name" value="DUF4736"/>
    <property type="match status" value="1"/>
</dbReference>
<reference evidence="3" key="1">
    <citation type="submission" date="2025-08" db="UniProtKB">
        <authorList>
            <consortium name="RefSeq"/>
        </authorList>
    </citation>
    <scope>IDENTIFICATION</scope>
    <source>
        <strain evidence="3">MV-25-SWS-2005</strain>
        <tissue evidence="3">Whole body</tissue>
    </source>
</reference>
<accession>A0A6I8UDT1</accession>
<dbReference type="KEGG" id="dpo:4813156"/>
<dbReference type="Proteomes" id="UP000001819">
    <property type="component" value="Chromosome X"/>
</dbReference>
<dbReference type="InterPro" id="IPR031754">
    <property type="entry name" value="DUF4736"/>
</dbReference>
<dbReference type="AlphaFoldDB" id="A0A6I8UDT1"/>
<evidence type="ECO:0000256" key="1">
    <source>
        <dbReference type="SAM" id="Phobius"/>
    </source>
</evidence>